<reference evidence="3" key="1">
    <citation type="journal article" date="2023" name="Nat. Commun.">
        <title>Diploid and tetraploid genomes of Acorus and the evolution of monocots.</title>
        <authorList>
            <person name="Ma L."/>
            <person name="Liu K.W."/>
            <person name="Li Z."/>
            <person name="Hsiao Y.Y."/>
            <person name="Qi Y."/>
            <person name="Fu T."/>
            <person name="Tang G.D."/>
            <person name="Zhang D."/>
            <person name="Sun W.H."/>
            <person name="Liu D.K."/>
            <person name="Li Y."/>
            <person name="Chen G.Z."/>
            <person name="Liu X.D."/>
            <person name="Liao X.Y."/>
            <person name="Jiang Y.T."/>
            <person name="Yu X."/>
            <person name="Hao Y."/>
            <person name="Huang J."/>
            <person name="Zhao X.W."/>
            <person name="Ke S."/>
            <person name="Chen Y.Y."/>
            <person name="Wu W.L."/>
            <person name="Hsu J.L."/>
            <person name="Lin Y.F."/>
            <person name="Huang M.D."/>
            <person name="Li C.Y."/>
            <person name="Huang L."/>
            <person name="Wang Z.W."/>
            <person name="Zhao X."/>
            <person name="Zhong W.Y."/>
            <person name="Peng D.H."/>
            <person name="Ahmad S."/>
            <person name="Lan S."/>
            <person name="Zhang J.S."/>
            <person name="Tsai W.C."/>
            <person name="Van de Peer Y."/>
            <person name="Liu Z.J."/>
        </authorList>
    </citation>
    <scope>NUCLEOTIDE SEQUENCE</scope>
    <source>
        <strain evidence="3">CP</strain>
    </source>
</reference>
<keyword evidence="1" id="KW-0472">Membrane</keyword>
<dbReference type="AlphaFoldDB" id="A0AAV9EDA6"/>
<gene>
    <name evidence="3" type="ORF">QJS10_CPA08g01520</name>
</gene>
<dbReference type="EMBL" id="JAUJYO010000008">
    <property type="protein sequence ID" value="KAK1310785.1"/>
    <property type="molecule type" value="Genomic_DNA"/>
</dbReference>
<evidence type="ECO:0000259" key="2">
    <source>
        <dbReference type="Pfam" id="PF00561"/>
    </source>
</evidence>
<evidence type="ECO:0000313" key="4">
    <source>
        <dbReference type="Proteomes" id="UP001180020"/>
    </source>
</evidence>
<keyword evidence="4" id="KW-1185">Reference proteome</keyword>
<dbReference type="InterPro" id="IPR000073">
    <property type="entry name" value="AB_hydrolase_1"/>
</dbReference>
<dbReference type="InterPro" id="IPR029058">
    <property type="entry name" value="AB_hydrolase_fold"/>
</dbReference>
<dbReference type="Proteomes" id="UP001180020">
    <property type="component" value="Unassembled WGS sequence"/>
</dbReference>
<dbReference type="Pfam" id="PF00561">
    <property type="entry name" value="Abhydrolase_1"/>
    <property type="match status" value="1"/>
</dbReference>
<feature type="transmembrane region" description="Helical" evidence="1">
    <location>
        <begin position="53"/>
        <end position="70"/>
    </location>
</feature>
<dbReference type="SUPFAM" id="SSF53474">
    <property type="entry name" value="alpha/beta-Hydrolases"/>
    <property type="match status" value="1"/>
</dbReference>
<evidence type="ECO:0000256" key="1">
    <source>
        <dbReference type="SAM" id="Phobius"/>
    </source>
</evidence>
<keyword evidence="1" id="KW-0812">Transmembrane</keyword>
<dbReference type="PANTHER" id="PTHR45763">
    <property type="entry name" value="HYDROLASE, ALPHA/BETA FOLD FAMILY PROTEIN, EXPRESSED-RELATED"/>
    <property type="match status" value="1"/>
</dbReference>
<dbReference type="PANTHER" id="PTHR45763:SF21">
    <property type="entry name" value="ALPHA_BETA-HYDROLASES SUPERFAMILY PROTEIN"/>
    <property type="match status" value="1"/>
</dbReference>
<sequence>MSDKTSTKFQHTQFHISKIPHLNLKAKASSTTKKILVLYASLISKTTSCVFRMFRQLALLLLVVLLGYVYQTIQPPPPNICGSPNGPKLTSPRVRLSDGRHLAYKETGTPREEANHKVVVVHAFDGGKESVIPVSLELVEELKIYLVSFDRAGYGESDPNPKRSVKSEAFDIQELADHLGLGPKFYVVGTSMGGYSVWACLKYIPHRLSGAALIVPAVNYWWPSLPANLSKAGLDKMVTQNKWLFRVAHYAPWLTYWWMTQKLYPPSVRVEGHLEILSRHDKEVVRMLSQQPNEKPDEKVPQQSAFESRHRDLMILFGDWGFDPITDVSNPFTDSNEGSVHIWQGREDKLVPVEVQRYVAEKLSWIKYHEIPEGGHLFVFVNGWSDTIVKACCLVKRNLVCQGTDVSHVLCWHHINACNK</sequence>
<accession>A0AAV9EDA6</accession>
<feature type="domain" description="AB hydrolase-1" evidence="2">
    <location>
        <begin position="118"/>
        <end position="381"/>
    </location>
</feature>
<organism evidence="3 4">
    <name type="scientific">Acorus calamus</name>
    <name type="common">Sweet flag</name>
    <dbReference type="NCBI Taxonomy" id="4465"/>
    <lineage>
        <taxon>Eukaryota</taxon>
        <taxon>Viridiplantae</taxon>
        <taxon>Streptophyta</taxon>
        <taxon>Embryophyta</taxon>
        <taxon>Tracheophyta</taxon>
        <taxon>Spermatophyta</taxon>
        <taxon>Magnoliopsida</taxon>
        <taxon>Liliopsida</taxon>
        <taxon>Acoraceae</taxon>
        <taxon>Acorus</taxon>
    </lineage>
</organism>
<comment type="caution">
    <text evidence="3">The sequence shown here is derived from an EMBL/GenBank/DDBJ whole genome shotgun (WGS) entry which is preliminary data.</text>
</comment>
<protein>
    <recommendedName>
        <fullName evidence="2">AB hydrolase-1 domain-containing protein</fullName>
    </recommendedName>
</protein>
<proteinExistence type="predicted"/>
<dbReference type="FunFam" id="3.40.50.1820:FF:000270">
    <property type="entry name" value="Alpha/beta-Hydrolases superfamily protein"/>
    <property type="match status" value="1"/>
</dbReference>
<name>A0AAV9EDA6_ACOCL</name>
<reference evidence="3" key="2">
    <citation type="submission" date="2023-06" db="EMBL/GenBank/DDBJ databases">
        <authorList>
            <person name="Ma L."/>
            <person name="Liu K.-W."/>
            <person name="Li Z."/>
            <person name="Hsiao Y.-Y."/>
            <person name="Qi Y."/>
            <person name="Fu T."/>
            <person name="Tang G."/>
            <person name="Zhang D."/>
            <person name="Sun W.-H."/>
            <person name="Liu D.-K."/>
            <person name="Li Y."/>
            <person name="Chen G.-Z."/>
            <person name="Liu X.-D."/>
            <person name="Liao X.-Y."/>
            <person name="Jiang Y.-T."/>
            <person name="Yu X."/>
            <person name="Hao Y."/>
            <person name="Huang J."/>
            <person name="Zhao X.-W."/>
            <person name="Ke S."/>
            <person name="Chen Y.-Y."/>
            <person name="Wu W.-L."/>
            <person name="Hsu J.-L."/>
            <person name="Lin Y.-F."/>
            <person name="Huang M.-D."/>
            <person name="Li C.-Y."/>
            <person name="Huang L."/>
            <person name="Wang Z.-W."/>
            <person name="Zhao X."/>
            <person name="Zhong W.-Y."/>
            <person name="Peng D.-H."/>
            <person name="Ahmad S."/>
            <person name="Lan S."/>
            <person name="Zhang J.-S."/>
            <person name="Tsai W.-C."/>
            <person name="Van De Peer Y."/>
            <person name="Liu Z.-J."/>
        </authorList>
    </citation>
    <scope>NUCLEOTIDE SEQUENCE</scope>
    <source>
        <strain evidence="3">CP</strain>
        <tissue evidence="3">Leaves</tissue>
    </source>
</reference>
<keyword evidence="1" id="KW-1133">Transmembrane helix</keyword>
<dbReference type="Gene3D" id="3.40.50.1820">
    <property type="entry name" value="alpha/beta hydrolase"/>
    <property type="match status" value="1"/>
</dbReference>
<evidence type="ECO:0000313" key="3">
    <source>
        <dbReference type="EMBL" id="KAK1310785.1"/>
    </source>
</evidence>